<dbReference type="PROSITE" id="PS51379">
    <property type="entry name" value="4FE4S_FER_2"/>
    <property type="match status" value="1"/>
</dbReference>
<feature type="transmembrane region" description="Helical" evidence="6">
    <location>
        <begin position="153"/>
        <end position="174"/>
    </location>
</feature>
<dbReference type="Pfam" id="PF02754">
    <property type="entry name" value="CCG"/>
    <property type="match status" value="2"/>
</dbReference>
<sequence>MELTREIYWNVGHSVMIPMYLLVAAAIGVLVWGLRKRLAIYRQGQSLDRTDQRGERLKGVLRDVLLQARVLRVKGAGTAHGLFFFGFVLLTIGTTLVFLQADILHPLFGIRFLKGSFYLLFSIVLDLAGLVGIIMLLGLAVRRYVVRPKDLPTVSDNALMLVLLLLILVTGFLLEGTRMAATELGTSLSWWSPVGLFCAQFFAGMGEAAQRSLHLGLWWFHFALVLGFFCAIPFTRFRHLLLTPANVFFRDLGPRGNLSTLDLEDEEAESFGVATVADLTWKDIFDGDACTYCKRCQDRCPAWNTDKPLSPMKVVNQINEVSVAGLQSDPEANLVETVTNDVLWSCTTCRACQEICPATIEHVTKIVGMRRNLVLMEGEFPGEEVQKAVEQTEVNGNPLGMAPAARADWAEGLEIADFSKGEKADILYFVGCYASFDKRNQKIARSFIQLLSAAGIKVGILGKEEKCCGEPVRKLGNEYLYQMLAVENIEQLQATGAGRIVTACPHCFNTLAKDYRDLGLELPVEHANTLLAKLLDEGKLKLKAESLDCTYHDSCYLGRYNDLYDAPRRLLAAAGAKLTEMEKNRTESFCCGAGGGRILAEEKLGERINQKRARMAAETGTGTLVSSCPFCMTMFEDGIKGAELDETLQPKDLLELLAERIES</sequence>
<protein>
    <submittedName>
        <fullName evidence="8">Electron transporter</fullName>
    </submittedName>
</protein>
<evidence type="ECO:0000256" key="4">
    <source>
        <dbReference type="ARBA" id="ARBA00023004"/>
    </source>
</evidence>
<organism evidence="8 9">
    <name type="scientific">Geothermobacter hydrogeniphilus</name>
    <dbReference type="NCBI Taxonomy" id="1969733"/>
    <lineage>
        <taxon>Bacteria</taxon>
        <taxon>Pseudomonadati</taxon>
        <taxon>Thermodesulfobacteriota</taxon>
        <taxon>Desulfuromonadia</taxon>
        <taxon>Desulfuromonadales</taxon>
        <taxon>Geothermobacteraceae</taxon>
        <taxon>Geothermobacter</taxon>
    </lineage>
</organism>
<name>A0A1X0XX41_9BACT</name>
<feature type="transmembrane region" description="Helical" evidence="6">
    <location>
        <begin position="119"/>
        <end position="141"/>
    </location>
</feature>
<dbReference type="InterPro" id="IPR017900">
    <property type="entry name" value="4Fe4S_Fe_S_CS"/>
</dbReference>
<dbReference type="Proteomes" id="UP000193136">
    <property type="component" value="Unassembled WGS sequence"/>
</dbReference>
<dbReference type="PANTHER" id="PTHR43255">
    <property type="entry name" value="IRON-SULFUR-BINDING OXIDOREDUCTASE FADF-RELATED-RELATED"/>
    <property type="match status" value="1"/>
</dbReference>
<dbReference type="SUPFAM" id="SSF103501">
    <property type="entry name" value="Respiratory nitrate reductase 1 gamma chain"/>
    <property type="match status" value="1"/>
</dbReference>
<evidence type="ECO:0000256" key="5">
    <source>
        <dbReference type="ARBA" id="ARBA00023014"/>
    </source>
</evidence>
<evidence type="ECO:0000256" key="2">
    <source>
        <dbReference type="ARBA" id="ARBA00022723"/>
    </source>
</evidence>
<proteinExistence type="predicted"/>
<evidence type="ECO:0000256" key="3">
    <source>
        <dbReference type="ARBA" id="ARBA00023002"/>
    </source>
</evidence>
<dbReference type="InterPro" id="IPR051460">
    <property type="entry name" value="HdrC_iron-sulfur_subunit"/>
</dbReference>
<dbReference type="InterPro" id="IPR017896">
    <property type="entry name" value="4Fe4S_Fe-S-bd"/>
</dbReference>
<keyword evidence="4" id="KW-0408">Iron</keyword>
<keyword evidence="6" id="KW-0812">Transmembrane</keyword>
<feature type="transmembrane region" description="Helical" evidence="6">
    <location>
        <begin position="79"/>
        <end position="99"/>
    </location>
</feature>
<evidence type="ECO:0000256" key="1">
    <source>
        <dbReference type="ARBA" id="ARBA00022485"/>
    </source>
</evidence>
<dbReference type="GO" id="GO:0016491">
    <property type="term" value="F:oxidoreductase activity"/>
    <property type="evidence" value="ECO:0007669"/>
    <property type="project" value="UniProtKB-KW"/>
</dbReference>
<keyword evidence="3" id="KW-0560">Oxidoreductase</keyword>
<feature type="transmembrane region" description="Helical" evidence="6">
    <location>
        <begin position="186"/>
        <end position="203"/>
    </location>
</feature>
<dbReference type="STRING" id="1969733.B5V00_13980"/>
<feature type="transmembrane region" description="Helical" evidence="6">
    <location>
        <begin position="215"/>
        <end position="234"/>
    </location>
</feature>
<dbReference type="InterPro" id="IPR036197">
    <property type="entry name" value="NarG-like_sf"/>
</dbReference>
<comment type="caution">
    <text evidence="8">The sequence shown here is derived from an EMBL/GenBank/DDBJ whole genome shotgun (WGS) entry which is preliminary data.</text>
</comment>
<reference evidence="8 9" key="1">
    <citation type="submission" date="2017-03" db="EMBL/GenBank/DDBJ databases">
        <title>Genome sequence of Geothermobacter sp. EPR-M, Deep-Sea Iron Reducer.</title>
        <authorList>
            <person name="Tully B."/>
            <person name="Savalia P."/>
            <person name="Abuyen K."/>
            <person name="Baughan C."/>
            <person name="Romero E."/>
            <person name="Ronkowski C."/>
            <person name="Torres B."/>
            <person name="Tremblay J."/>
            <person name="Trujillo A."/>
            <person name="Tyler M."/>
            <person name="Perez-Rodriguez I."/>
            <person name="Amend J."/>
        </authorList>
    </citation>
    <scope>NUCLEOTIDE SEQUENCE [LARGE SCALE GENOMIC DNA]</scope>
    <source>
        <strain evidence="8 9">EPR-M</strain>
    </source>
</reference>
<dbReference type="InterPro" id="IPR004017">
    <property type="entry name" value="Cys_rich_dom"/>
</dbReference>
<dbReference type="RefSeq" id="WP_085011438.1">
    <property type="nucleotide sequence ID" value="NZ_NAAD01000020.1"/>
</dbReference>
<keyword evidence="2" id="KW-0479">Metal-binding</keyword>
<keyword evidence="6" id="KW-0472">Membrane</keyword>
<dbReference type="GO" id="GO:0005886">
    <property type="term" value="C:plasma membrane"/>
    <property type="evidence" value="ECO:0007669"/>
    <property type="project" value="TreeGrafter"/>
</dbReference>
<evidence type="ECO:0000313" key="9">
    <source>
        <dbReference type="Proteomes" id="UP000193136"/>
    </source>
</evidence>
<dbReference type="EMBL" id="NAAD01000020">
    <property type="protein sequence ID" value="ORJ57439.1"/>
    <property type="molecule type" value="Genomic_DNA"/>
</dbReference>
<dbReference type="InterPro" id="IPR009051">
    <property type="entry name" value="Helical_ferredxn"/>
</dbReference>
<dbReference type="OrthoDB" id="9794954at2"/>
<keyword evidence="9" id="KW-1185">Reference proteome</keyword>
<evidence type="ECO:0000256" key="6">
    <source>
        <dbReference type="SAM" id="Phobius"/>
    </source>
</evidence>
<dbReference type="GO" id="GO:0046872">
    <property type="term" value="F:metal ion binding"/>
    <property type="evidence" value="ECO:0007669"/>
    <property type="project" value="UniProtKB-KW"/>
</dbReference>
<dbReference type="Gene3D" id="1.10.1060.10">
    <property type="entry name" value="Alpha-helical ferredoxin"/>
    <property type="match status" value="1"/>
</dbReference>
<evidence type="ECO:0000313" key="8">
    <source>
        <dbReference type="EMBL" id="ORJ57439.1"/>
    </source>
</evidence>
<evidence type="ECO:0000259" key="7">
    <source>
        <dbReference type="PROSITE" id="PS51379"/>
    </source>
</evidence>
<feature type="transmembrane region" description="Helical" evidence="6">
    <location>
        <begin position="15"/>
        <end position="34"/>
    </location>
</feature>
<keyword evidence="6" id="KW-1133">Transmembrane helix</keyword>
<dbReference type="Gene3D" id="1.20.950.20">
    <property type="entry name" value="Transmembrane di-heme cytochromes, Chain C"/>
    <property type="match status" value="1"/>
</dbReference>
<accession>A0A1X0XX41</accession>
<feature type="domain" description="4Fe-4S ferredoxin-type" evidence="7">
    <location>
        <begin position="281"/>
        <end position="308"/>
    </location>
</feature>
<dbReference type="PROSITE" id="PS00198">
    <property type="entry name" value="4FE4S_FER_1"/>
    <property type="match status" value="2"/>
</dbReference>
<dbReference type="PANTHER" id="PTHR43255:SF1">
    <property type="entry name" value="IRON-SULFUR-BINDING OXIDOREDUCTASE FADF-RELATED"/>
    <property type="match status" value="1"/>
</dbReference>
<dbReference type="GO" id="GO:0051539">
    <property type="term" value="F:4 iron, 4 sulfur cluster binding"/>
    <property type="evidence" value="ECO:0007669"/>
    <property type="project" value="UniProtKB-KW"/>
</dbReference>
<dbReference type="AlphaFoldDB" id="A0A1X0XX41"/>
<dbReference type="Pfam" id="PF13237">
    <property type="entry name" value="Fer4_10"/>
    <property type="match status" value="1"/>
</dbReference>
<gene>
    <name evidence="8" type="ORF">B5V00_13980</name>
</gene>
<keyword evidence="5" id="KW-0411">Iron-sulfur</keyword>
<dbReference type="SUPFAM" id="SSF46548">
    <property type="entry name" value="alpha-helical ferredoxin"/>
    <property type="match status" value="1"/>
</dbReference>
<keyword evidence="1" id="KW-0004">4Fe-4S</keyword>